<dbReference type="Proteomes" id="UP000287144">
    <property type="component" value="Unassembled WGS sequence"/>
</dbReference>
<dbReference type="STRING" id="1325735.A0A428T764"/>
<sequence length="136" mass="15208">MRVSLSRADRLLRRADEYSKTNILRLKTSSDVDALDSNSGHDLEVICPLLKTISTPQSCVTGDSLLEVEPLTEAIEDSSEDQLLPDIVSPTVQTRQDDSDVSYQLGKPRLSPMEYTRLYLIEKANSEREKSALRAP</sequence>
<reference evidence="1 2" key="1">
    <citation type="submission" date="2017-06" db="EMBL/GenBank/DDBJ databases">
        <title>Comparative genomic analysis of Ambrosia Fusariam Clade fungi.</title>
        <authorList>
            <person name="Stajich J.E."/>
            <person name="Carrillo J."/>
            <person name="Kijimoto T."/>
            <person name="Eskalen A."/>
            <person name="O'Donnell K."/>
            <person name="Kasson M."/>
        </authorList>
    </citation>
    <scope>NUCLEOTIDE SEQUENCE [LARGE SCALE GENOMIC DNA]</scope>
    <source>
        <strain evidence="1 2">NRRL62579</strain>
    </source>
</reference>
<dbReference type="EMBL" id="NKCK01000121">
    <property type="protein sequence ID" value="RSL97883.1"/>
    <property type="molecule type" value="Genomic_DNA"/>
</dbReference>
<accession>A0A428T764</accession>
<protein>
    <submittedName>
        <fullName evidence="1">Uncharacterized protein</fullName>
    </submittedName>
</protein>
<keyword evidence="2" id="KW-1185">Reference proteome</keyword>
<comment type="caution">
    <text evidence="1">The sequence shown here is derived from an EMBL/GenBank/DDBJ whole genome shotgun (WGS) entry which is preliminary data.</text>
</comment>
<proteinExistence type="predicted"/>
<evidence type="ECO:0000313" key="1">
    <source>
        <dbReference type="EMBL" id="RSL97883.1"/>
    </source>
</evidence>
<evidence type="ECO:0000313" key="2">
    <source>
        <dbReference type="Proteomes" id="UP000287144"/>
    </source>
</evidence>
<organism evidence="1 2">
    <name type="scientific">Fusarium oligoseptatum</name>
    <dbReference type="NCBI Taxonomy" id="2604345"/>
    <lineage>
        <taxon>Eukaryota</taxon>
        <taxon>Fungi</taxon>
        <taxon>Dikarya</taxon>
        <taxon>Ascomycota</taxon>
        <taxon>Pezizomycotina</taxon>
        <taxon>Sordariomycetes</taxon>
        <taxon>Hypocreomycetidae</taxon>
        <taxon>Hypocreales</taxon>
        <taxon>Nectriaceae</taxon>
        <taxon>Fusarium</taxon>
        <taxon>Fusarium solani species complex</taxon>
    </lineage>
</organism>
<dbReference type="AlphaFoldDB" id="A0A428T764"/>
<gene>
    <name evidence="1" type="ORF">CEP52_010663</name>
</gene>
<name>A0A428T764_9HYPO</name>